<feature type="domain" description="Response regulatory" evidence="2">
    <location>
        <begin position="6"/>
        <end position="130"/>
    </location>
</feature>
<name>A0A1H2LLB9_9ACTO</name>
<keyword evidence="4" id="KW-1185">Reference proteome</keyword>
<dbReference type="Gene3D" id="3.40.50.2300">
    <property type="match status" value="1"/>
</dbReference>
<feature type="modified residue" description="4-aspartylphosphate" evidence="1">
    <location>
        <position position="66"/>
    </location>
</feature>
<evidence type="ECO:0000313" key="4">
    <source>
        <dbReference type="Proteomes" id="UP000214355"/>
    </source>
</evidence>
<dbReference type="RefSeq" id="WP_091281751.1">
    <property type="nucleotide sequence ID" value="NZ_JABAPH010000001.1"/>
</dbReference>
<dbReference type="GO" id="GO:0000160">
    <property type="term" value="P:phosphorelay signal transduction system"/>
    <property type="evidence" value="ECO:0007669"/>
    <property type="project" value="InterPro"/>
</dbReference>
<dbReference type="EMBL" id="LT629804">
    <property type="protein sequence ID" value="SDU81391.1"/>
    <property type="molecule type" value="Genomic_DNA"/>
</dbReference>
<dbReference type="InterPro" id="IPR011006">
    <property type="entry name" value="CheY-like_superfamily"/>
</dbReference>
<dbReference type="SUPFAM" id="SSF52172">
    <property type="entry name" value="CheY-like"/>
    <property type="match status" value="1"/>
</dbReference>
<evidence type="ECO:0000313" key="3">
    <source>
        <dbReference type="EMBL" id="SDU81391.1"/>
    </source>
</evidence>
<dbReference type="PROSITE" id="PS50110">
    <property type="entry name" value="RESPONSE_REGULATORY"/>
    <property type="match status" value="1"/>
</dbReference>
<dbReference type="InterPro" id="IPR001789">
    <property type="entry name" value="Sig_transdc_resp-reg_receiver"/>
</dbReference>
<dbReference type="OrthoDB" id="3395459at2"/>
<dbReference type="AlphaFoldDB" id="A0A1H2LLB9"/>
<proteinExistence type="predicted"/>
<evidence type="ECO:0000259" key="2">
    <source>
        <dbReference type="PROSITE" id="PS50110"/>
    </source>
</evidence>
<gene>
    <name evidence="3" type="ORF">SAMN04489737_1503</name>
</gene>
<sequence length="131" mass="14518">MGSHVRVLVYSDNRDVRESVKRAVGRKVRGQETPIEWIEGATPDGTILKIKDAEEAGQSFDLLILDAETPKLGGIGLGKMVRDEINENIPYIVLIARPQDEWLARVARPEAILPYPINATELSVTVKELVS</sequence>
<accession>A0A1H2LLB9</accession>
<protein>
    <recommendedName>
        <fullName evidence="2">Response regulatory domain-containing protein</fullName>
    </recommendedName>
</protein>
<dbReference type="Proteomes" id="UP000214355">
    <property type="component" value="Chromosome I"/>
</dbReference>
<organism evidence="3 4">
    <name type="scientific">Arcanobacterium phocae</name>
    <dbReference type="NCBI Taxonomy" id="131112"/>
    <lineage>
        <taxon>Bacteria</taxon>
        <taxon>Bacillati</taxon>
        <taxon>Actinomycetota</taxon>
        <taxon>Actinomycetes</taxon>
        <taxon>Actinomycetales</taxon>
        <taxon>Actinomycetaceae</taxon>
        <taxon>Arcanobacterium</taxon>
    </lineage>
</organism>
<keyword evidence="1" id="KW-0597">Phosphoprotein</keyword>
<dbReference type="STRING" id="131112.SAMN04489737_1503"/>
<evidence type="ECO:0000256" key="1">
    <source>
        <dbReference type="PROSITE-ProRule" id="PRU00169"/>
    </source>
</evidence>
<reference evidence="4" key="1">
    <citation type="submission" date="2016-10" db="EMBL/GenBank/DDBJ databases">
        <authorList>
            <person name="Varghese N."/>
            <person name="Submissions S."/>
        </authorList>
    </citation>
    <scope>NUCLEOTIDE SEQUENCE [LARGE SCALE GENOMIC DNA]</scope>
    <source>
        <strain evidence="4">DSM 10002</strain>
    </source>
</reference>